<name>A0AAP7W6N3_BACMY</name>
<comment type="caution">
    <text evidence="1">The sequence shown here is derived from an EMBL/GenBank/DDBJ whole genome shotgun (WGS) entry which is preliminary data.</text>
</comment>
<sequence length="37" mass="4115">MGGETILELLRYVKSSLEQLEIVMGAFVFIYHAIGEG</sequence>
<reference evidence="1 2" key="1">
    <citation type="submission" date="2016-12" db="EMBL/GenBank/DDBJ databases">
        <title>Genome Sequences of Twelve Sporeforming Bacillus Species Isolated from Foods.</title>
        <authorList>
            <person name="De Jong A."/>
            <person name="Holsappel S."/>
            <person name="Kuipers O.P."/>
        </authorList>
    </citation>
    <scope>NUCLEOTIDE SEQUENCE [LARGE SCALE GENOMIC DNA]</scope>
    <source>
        <strain evidence="1 2">S3E15</strain>
    </source>
</reference>
<dbReference type="AlphaFoldDB" id="A0AAP7W6N3"/>
<protein>
    <submittedName>
        <fullName evidence="1">Uncharacterized protein</fullName>
    </submittedName>
</protein>
<evidence type="ECO:0000313" key="1">
    <source>
        <dbReference type="EMBL" id="OSX91619.1"/>
    </source>
</evidence>
<organism evidence="1 2">
    <name type="scientific">Bacillus mycoides</name>
    <dbReference type="NCBI Taxonomy" id="1405"/>
    <lineage>
        <taxon>Bacteria</taxon>
        <taxon>Bacillati</taxon>
        <taxon>Bacillota</taxon>
        <taxon>Bacilli</taxon>
        <taxon>Bacillales</taxon>
        <taxon>Bacillaceae</taxon>
        <taxon>Bacillus</taxon>
        <taxon>Bacillus cereus group</taxon>
    </lineage>
</organism>
<dbReference type="Proteomes" id="UP000194131">
    <property type="component" value="Unassembled WGS sequence"/>
</dbReference>
<dbReference type="EMBL" id="MRWU01000010">
    <property type="protein sequence ID" value="OSX91619.1"/>
    <property type="molecule type" value="Genomic_DNA"/>
</dbReference>
<proteinExistence type="predicted"/>
<gene>
    <name evidence="1" type="ORF">S3E15_00810</name>
</gene>
<evidence type="ECO:0000313" key="2">
    <source>
        <dbReference type="Proteomes" id="UP000194131"/>
    </source>
</evidence>
<accession>A0AAP7W6N3</accession>